<dbReference type="InterPro" id="IPR011701">
    <property type="entry name" value="MFS"/>
</dbReference>
<dbReference type="CDD" id="cd06173">
    <property type="entry name" value="MFS_MefA_like"/>
    <property type="match status" value="1"/>
</dbReference>
<keyword evidence="5 6" id="KW-0472">Membrane</keyword>
<evidence type="ECO:0000256" key="5">
    <source>
        <dbReference type="ARBA" id="ARBA00023136"/>
    </source>
</evidence>
<dbReference type="PRINTS" id="PR01988">
    <property type="entry name" value="EXPORTERBACE"/>
</dbReference>
<comment type="subcellular location">
    <subcellularLocation>
        <location evidence="1">Cell membrane</location>
        <topology evidence="1">Multi-pass membrane protein</topology>
    </subcellularLocation>
</comment>
<evidence type="ECO:0000256" key="3">
    <source>
        <dbReference type="ARBA" id="ARBA00022692"/>
    </source>
</evidence>
<dbReference type="GO" id="GO:0022857">
    <property type="term" value="F:transmembrane transporter activity"/>
    <property type="evidence" value="ECO:0007669"/>
    <property type="project" value="InterPro"/>
</dbReference>
<evidence type="ECO:0000256" key="1">
    <source>
        <dbReference type="ARBA" id="ARBA00004651"/>
    </source>
</evidence>
<evidence type="ECO:0000256" key="6">
    <source>
        <dbReference type="SAM" id="Phobius"/>
    </source>
</evidence>
<feature type="transmembrane region" description="Helical" evidence="6">
    <location>
        <begin position="149"/>
        <end position="171"/>
    </location>
</feature>
<evidence type="ECO:0000313" key="7">
    <source>
        <dbReference type="EMBL" id="MBA2891564.1"/>
    </source>
</evidence>
<dbReference type="Proteomes" id="UP000530928">
    <property type="component" value="Unassembled WGS sequence"/>
</dbReference>
<keyword evidence="2" id="KW-1003">Cell membrane</keyword>
<dbReference type="RefSeq" id="WP_181610348.1">
    <property type="nucleotide sequence ID" value="NZ_BAABAM010000002.1"/>
</dbReference>
<dbReference type="SUPFAM" id="SSF103473">
    <property type="entry name" value="MFS general substrate transporter"/>
    <property type="match status" value="1"/>
</dbReference>
<sequence length="391" mass="41580">MNPDFRRLWTGSAISQLGSAVGMVAVPIIAINQVHASPFQVALLGVLAAGTTAVLAFPVGRAIEFRRKRPVMIATDLARCLALLSLLPLPWVTYPHLCLVAVVTATGIVSHAAASQSHLKALVTREELIEANSRLESTRWLSITVGPSAGGALVGLLSAAGVLLIDALSFLASVFTIRRLRTPEPEPPERADGGSRREELFAGWRFARGHPVLMPMLLSWVGFTGGSAMAGGVAAYFYLNDLGFTAWQYGLLMGVPSLGGFLGARLAPRLAVRLGQVRALWWASQLRGPWYLLIALAVPGPVGLAMCGVGFGMVLLFAGAANSTMTAYRQACTPQELMSRVTTLWAFATTVSQPLFMVLGGLLATWFDSRTTLLVATVVMCSAALRLPRAA</sequence>
<accession>A0A7W0HQ55</accession>
<name>A0A7W0HQ55_9ACTN</name>
<keyword evidence="8" id="KW-1185">Reference proteome</keyword>
<evidence type="ECO:0000256" key="2">
    <source>
        <dbReference type="ARBA" id="ARBA00022475"/>
    </source>
</evidence>
<feature type="transmembrane region" description="Helical" evidence="6">
    <location>
        <begin position="279"/>
        <end position="297"/>
    </location>
</feature>
<reference evidence="7 8" key="1">
    <citation type="submission" date="2020-07" db="EMBL/GenBank/DDBJ databases">
        <title>Genomic Encyclopedia of Type Strains, Phase IV (KMG-IV): sequencing the most valuable type-strain genomes for metagenomic binning, comparative biology and taxonomic classification.</title>
        <authorList>
            <person name="Goeker M."/>
        </authorList>
    </citation>
    <scope>NUCLEOTIDE SEQUENCE [LARGE SCALE GENOMIC DNA]</scope>
    <source>
        <strain evidence="7 8">DSM 45533</strain>
    </source>
</reference>
<dbReference type="AlphaFoldDB" id="A0A7W0HQ55"/>
<organism evidence="7 8">
    <name type="scientific">Nonomuraea soli</name>
    <dbReference type="NCBI Taxonomy" id="1032476"/>
    <lineage>
        <taxon>Bacteria</taxon>
        <taxon>Bacillati</taxon>
        <taxon>Actinomycetota</taxon>
        <taxon>Actinomycetes</taxon>
        <taxon>Streptosporangiales</taxon>
        <taxon>Streptosporangiaceae</taxon>
        <taxon>Nonomuraea</taxon>
    </lineage>
</organism>
<proteinExistence type="predicted"/>
<dbReference type="EMBL" id="JACDUR010000003">
    <property type="protein sequence ID" value="MBA2891564.1"/>
    <property type="molecule type" value="Genomic_DNA"/>
</dbReference>
<feature type="transmembrane region" description="Helical" evidence="6">
    <location>
        <begin position="303"/>
        <end position="323"/>
    </location>
</feature>
<dbReference type="Pfam" id="PF07690">
    <property type="entry name" value="MFS_1"/>
    <property type="match status" value="1"/>
</dbReference>
<feature type="transmembrane region" description="Helical" evidence="6">
    <location>
        <begin position="12"/>
        <end position="31"/>
    </location>
</feature>
<feature type="transmembrane region" description="Helical" evidence="6">
    <location>
        <begin position="344"/>
        <end position="366"/>
    </location>
</feature>
<dbReference type="Gene3D" id="1.20.1250.20">
    <property type="entry name" value="MFS general substrate transporter like domains"/>
    <property type="match status" value="1"/>
</dbReference>
<feature type="transmembrane region" description="Helical" evidence="6">
    <location>
        <begin position="245"/>
        <end position="267"/>
    </location>
</feature>
<dbReference type="InterPro" id="IPR022324">
    <property type="entry name" value="Bacilysin_exporter_BacE_put"/>
</dbReference>
<gene>
    <name evidence="7" type="ORF">HNR30_002905</name>
</gene>
<feature type="transmembrane region" description="Helical" evidence="6">
    <location>
        <begin position="37"/>
        <end position="59"/>
    </location>
</feature>
<feature type="transmembrane region" description="Helical" evidence="6">
    <location>
        <begin position="217"/>
        <end position="239"/>
    </location>
</feature>
<dbReference type="InterPro" id="IPR036259">
    <property type="entry name" value="MFS_trans_sf"/>
</dbReference>
<comment type="caution">
    <text evidence="7">The sequence shown here is derived from an EMBL/GenBank/DDBJ whole genome shotgun (WGS) entry which is preliminary data.</text>
</comment>
<evidence type="ECO:0000313" key="8">
    <source>
        <dbReference type="Proteomes" id="UP000530928"/>
    </source>
</evidence>
<keyword evidence="4 6" id="KW-1133">Transmembrane helix</keyword>
<dbReference type="PANTHER" id="PTHR23513:SF6">
    <property type="entry name" value="MAJOR FACILITATOR SUPERFAMILY ASSOCIATED DOMAIN-CONTAINING PROTEIN"/>
    <property type="match status" value="1"/>
</dbReference>
<dbReference type="PANTHER" id="PTHR23513">
    <property type="entry name" value="INTEGRAL MEMBRANE EFFLUX PROTEIN-RELATED"/>
    <property type="match status" value="1"/>
</dbReference>
<keyword evidence="3 6" id="KW-0812">Transmembrane</keyword>
<dbReference type="GO" id="GO:0005886">
    <property type="term" value="C:plasma membrane"/>
    <property type="evidence" value="ECO:0007669"/>
    <property type="project" value="UniProtKB-SubCell"/>
</dbReference>
<evidence type="ECO:0000256" key="4">
    <source>
        <dbReference type="ARBA" id="ARBA00022989"/>
    </source>
</evidence>
<protein>
    <submittedName>
        <fullName evidence="7">MFS family permease</fullName>
    </submittedName>
</protein>